<sequence length="102" mass="11364">MRLSLTVLLVTLALCCYEASAVVCPHLASDLAGFFWEPDEAYRKQIEMYEAPAEAVEAKLQVKQCVNGFSKEKRLLLTKALGKVLVKCGYEEIESLIPTNIL</sequence>
<dbReference type="SUPFAM" id="SSF48201">
    <property type="entry name" value="Uteroglobin-like"/>
    <property type="match status" value="1"/>
</dbReference>
<dbReference type="InterPro" id="IPR035960">
    <property type="entry name" value="Secretoglobin_sf"/>
</dbReference>
<evidence type="ECO:0000256" key="6">
    <source>
        <dbReference type="ARBA" id="ARBA00023157"/>
    </source>
</evidence>
<evidence type="ECO:0000256" key="9">
    <source>
        <dbReference type="SAM" id="SignalP"/>
    </source>
</evidence>
<keyword evidence="3" id="KW-0964">Secreted</keyword>
<dbReference type="PANTHER" id="PTHR11332:SF6">
    <property type="entry name" value="SECRETOGLOBIN FAMILY 1D MEMBER 4"/>
    <property type="match status" value="1"/>
</dbReference>
<protein>
    <recommendedName>
        <fullName evidence="2">Uteroglobin</fullName>
    </recommendedName>
    <alternativeName>
        <fullName evidence="7">Secretoglobin family 1A member 1</fullName>
    </alternativeName>
</protein>
<dbReference type="Proteomes" id="UP001652581">
    <property type="component" value="Chromosome 10"/>
</dbReference>
<dbReference type="PANTHER" id="PTHR11332">
    <property type="entry name" value="SECRETOGLOBIN FAMILY 1D"/>
    <property type="match status" value="1"/>
</dbReference>
<evidence type="ECO:0000256" key="3">
    <source>
        <dbReference type="ARBA" id="ARBA00022525"/>
    </source>
</evidence>
<dbReference type="RefSeq" id="XP_006214980.2">
    <property type="nucleotide sequence ID" value="XM_006214918.4"/>
</dbReference>
<evidence type="ECO:0000256" key="8">
    <source>
        <dbReference type="ARBA" id="ARBA00038364"/>
    </source>
</evidence>
<proteinExistence type="inferred from homology"/>
<dbReference type="FunCoup" id="A0A6I9INT2">
    <property type="interactions" value="4"/>
</dbReference>
<evidence type="ECO:0000256" key="7">
    <source>
        <dbReference type="ARBA" id="ARBA00031712"/>
    </source>
</evidence>
<keyword evidence="5" id="KW-0593">Phospholipase A2 inhibitor</keyword>
<reference evidence="11" key="1">
    <citation type="submission" date="2025-08" db="UniProtKB">
        <authorList>
            <consortium name="RefSeq"/>
        </authorList>
    </citation>
    <scope>IDENTIFICATION</scope>
</reference>
<organism evidence="10 11">
    <name type="scientific">Vicugna pacos</name>
    <name type="common">Alpaca</name>
    <name type="synonym">Lama pacos</name>
    <dbReference type="NCBI Taxonomy" id="30538"/>
    <lineage>
        <taxon>Eukaryota</taxon>
        <taxon>Metazoa</taxon>
        <taxon>Chordata</taxon>
        <taxon>Craniata</taxon>
        <taxon>Vertebrata</taxon>
        <taxon>Euteleostomi</taxon>
        <taxon>Mammalia</taxon>
        <taxon>Eutheria</taxon>
        <taxon>Laurasiatheria</taxon>
        <taxon>Artiodactyla</taxon>
        <taxon>Tylopoda</taxon>
        <taxon>Camelidae</taxon>
        <taxon>Vicugna</taxon>
    </lineage>
</organism>
<evidence type="ECO:0000256" key="2">
    <source>
        <dbReference type="ARBA" id="ARBA00020696"/>
    </source>
</evidence>
<evidence type="ECO:0000256" key="4">
    <source>
        <dbReference type="ARBA" id="ARBA00022729"/>
    </source>
</evidence>
<evidence type="ECO:0000313" key="11">
    <source>
        <dbReference type="RefSeq" id="XP_006214980.2"/>
    </source>
</evidence>
<dbReference type="GO" id="GO:0005615">
    <property type="term" value="C:extracellular space"/>
    <property type="evidence" value="ECO:0007669"/>
    <property type="project" value="TreeGrafter"/>
</dbReference>
<dbReference type="PRINTS" id="PR00486">
    <property type="entry name" value="UTEROGLOBIN"/>
</dbReference>
<keyword evidence="6" id="KW-1015">Disulfide bond</keyword>
<dbReference type="Pfam" id="PF01099">
    <property type="entry name" value="Uteroglobin"/>
    <property type="match status" value="1"/>
</dbReference>
<comment type="similarity">
    <text evidence="8">Belongs to the secretoglobin family. Lipophilin subfamily.</text>
</comment>
<evidence type="ECO:0000256" key="5">
    <source>
        <dbReference type="ARBA" id="ARBA00023005"/>
    </source>
</evidence>
<dbReference type="CDD" id="cd00633">
    <property type="entry name" value="Secretoglobin"/>
    <property type="match status" value="1"/>
</dbReference>
<dbReference type="InterPro" id="IPR016126">
    <property type="entry name" value="Secretoglobin"/>
</dbReference>
<keyword evidence="4 9" id="KW-0732">Signal</keyword>
<gene>
    <name evidence="11" type="primary">LOC102534953</name>
</gene>
<dbReference type="InterPro" id="IPR000329">
    <property type="entry name" value="Uteroglobin"/>
</dbReference>
<dbReference type="GeneID" id="102534953"/>
<dbReference type="InParanoid" id="A0A6I9INT2"/>
<dbReference type="KEGG" id="vpc:102534953"/>
<dbReference type="PROSITE" id="PS51311">
    <property type="entry name" value="SCGB"/>
    <property type="match status" value="1"/>
</dbReference>
<accession>A0A6I9INT2</accession>
<name>A0A6I9INT2_VICPA</name>
<comment type="subcellular location">
    <subcellularLocation>
        <location evidence="1">Secreted</location>
    </subcellularLocation>
</comment>
<evidence type="ECO:0000313" key="10">
    <source>
        <dbReference type="Proteomes" id="UP001652581"/>
    </source>
</evidence>
<feature type="chain" id="PRO_5046769132" description="Uteroglobin" evidence="9">
    <location>
        <begin position="22"/>
        <end position="102"/>
    </location>
</feature>
<dbReference type="OrthoDB" id="9713636at2759"/>
<keyword evidence="10" id="KW-1185">Reference proteome</keyword>
<dbReference type="AlphaFoldDB" id="A0A6I9INT2"/>
<dbReference type="GO" id="GO:0007165">
    <property type="term" value="P:signal transduction"/>
    <property type="evidence" value="ECO:0007669"/>
    <property type="project" value="InterPro"/>
</dbReference>
<feature type="signal peptide" evidence="9">
    <location>
        <begin position="1"/>
        <end position="21"/>
    </location>
</feature>
<evidence type="ECO:0000256" key="1">
    <source>
        <dbReference type="ARBA" id="ARBA00004613"/>
    </source>
</evidence>
<dbReference type="GO" id="GO:0019834">
    <property type="term" value="F:phospholipase A2 inhibitor activity"/>
    <property type="evidence" value="ECO:0007669"/>
    <property type="project" value="UniProtKB-KW"/>
</dbReference>